<name>A0A432JIB4_9GAMM</name>
<proteinExistence type="predicted"/>
<keyword evidence="1" id="KW-0472">Membrane</keyword>
<keyword evidence="1" id="KW-0812">Transmembrane</keyword>
<feature type="transmembrane region" description="Helical" evidence="1">
    <location>
        <begin position="31"/>
        <end position="50"/>
    </location>
</feature>
<sequence>MQWFLNKKILFFITLASLILIPIGVGDDYIYHIFITICLFAGLSTAWNIVGGYAGQLARHAIYYGIGAHGNADAQRGRFSLISMFVGAILAAGWRSPSATLLQAAWTVLCACLHCFSGGLSCHFAELGRPDGRCQWRDGALEMGWSTMIFTERLPSLVIVFGLMSFALAVAWAIRRSKLGFQLIATRGVGRQGACDSHRACAVVCGGDFRRPHGHARTFHGSYLTFIEPESAFNLTFSIQIVLFALVGGWALFSALSTARFCWCPSRSWRAAGWAPVPSVCMGSCTGSCWSWWCCSCRMAS</sequence>
<reference evidence="2" key="1">
    <citation type="submission" date="2018-12" db="EMBL/GenBank/DDBJ databases">
        <authorList>
            <person name="Jadhav K."/>
            <person name="Kushwaha B."/>
            <person name="Jadhav I."/>
        </authorList>
    </citation>
    <scope>NUCLEOTIDE SEQUENCE [LARGE SCALE GENOMIC DNA]</scope>
    <source>
        <strain evidence="2">SBS 10</strain>
    </source>
</reference>
<evidence type="ECO:0000313" key="2">
    <source>
        <dbReference type="EMBL" id="RUA21992.1"/>
    </source>
</evidence>
<gene>
    <name evidence="2" type="ORF">DSL92_08300</name>
</gene>
<protein>
    <submittedName>
        <fullName evidence="2">Uncharacterized protein</fullName>
    </submittedName>
</protein>
<feature type="transmembrane region" description="Helical" evidence="1">
    <location>
        <begin position="154"/>
        <end position="174"/>
    </location>
</feature>
<dbReference type="AlphaFoldDB" id="A0A432JIB4"/>
<organism evidence="2">
    <name type="scientific">Billgrantia gudaonensis</name>
    <dbReference type="NCBI Taxonomy" id="376427"/>
    <lineage>
        <taxon>Bacteria</taxon>
        <taxon>Pseudomonadati</taxon>
        <taxon>Pseudomonadota</taxon>
        <taxon>Gammaproteobacteria</taxon>
        <taxon>Oceanospirillales</taxon>
        <taxon>Halomonadaceae</taxon>
        <taxon>Billgrantia</taxon>
    </lineage>
</organism>
<comment type="caution">
    <text evidence="2">The sequence shown here is derived from an EMBL/GenBank/DDBJ whole genome shotgun (WGS) entry which is preliminary data.</text>
</comment>
<dbReference type="EMBL" id="RXHI01000027">
    <property type="protein sequence ID" value="RUA21992.1"/>
    <property type="molecule type" value="Genomic_DNA"/>
</dbReference>
<evidence type="ECO:0000256" key="1">
    <source>
        <dbReference type="SAM" id="Phobius"/>
    </source>
</evidence>
<accession>A0A432JIB4</accession>
<keyword evidence="1" id="KW-1133">Transmembrane helix</keyword>
<feature type="transmembrane region" description="Helical" evidence="1">
    <location>
        <begin position="9"/>
        <end position="25"/>
    </location>
</feature>
<feature type="transmembrane region" description="Helical" evidence="1">
    <location>
        <begin position="237"/>
        <end position="259"/>
    </location>
</feature>